<sequence length="713" mass="82071">IPIPGTSPPLQPFLHPRPAPPSYHPGSPPRWTTMKPAEKHFRCTICQRGFTRIDHLKRHHLRHSGQKPYSCVFCNEAFARCDNLRDHYADCAQRGDRKIPETGQRGRRRHACQSCMSMKLRCDGQSPCGSCVKRNLDCNNERLTRPLQLDLDEGSGSPSAHNEIYPEQSDRGSIKFLLNGGTDTFTEHWSLPPRGDRTRSLMFHHSRGQQDSPTEMFQYDVQQVNQPDFTPAMVDSDPAAIAYCQPTFLDFFNAPYGEQKPIEDPYNGQITYPPTGQDPSLTIPSQRDVLEPEPERPFALALIQSISSRAWTLPLDPKSQEEISQTLNTLLITARIRKFIALYFKNWQPSCPMVHFPSFDPETAPLPLLAGVVFMGAMYSHDLTEVYMAKRVVDFAEIFIFSTQVYSPDNEIATTFIANRSTEEEATDWIKFQNFQAGFIIVLVQFWSGNAASRARVMETRFSEVVKLTRRLGLTRCRHLPQEHTSETMWIQMESRIRTMSIVSLLDCAFYFYQNYPYRYGIFEMELDLPSEQSLFWSDHPFSEPNFRLSRNLSLYQAFQNLFAPTPAESPGRSPEYYQMDLTIFDMFMLIHVLFAFINTQIMLIGLTKRPGSPLLSLHSPLDTTSPLPEISFLNNIRIALSRWKEHWISLRNRIPDDEWSAMGFYKNGYSLWLVSHLLVTNKDAVDVLMEMEVNCEDKLDKLKVLLKDEPED</sequence>
<dbReference type="SMART" id="SM00355">
    <property type="entry name" value="ZnF_C2H2"/>
    <property type="match status" value="2"/>
</dbReference>
<feature type="domain" description="C2H2-type" evidence="13">
    <location>
        <begin position="41"/>
        <end position="68"/>
    </location>
</feature>
<dbReference type="SUPFAM" id="SSF57701">
    <property type="entry name" value="Zn2/Cys6 DNA-binding domain"/>
    <property type="match status" value="1"/>
</dbReference>
<dbReference type="GO" id="GO:0000981">
    <property type="term" value="F:DNA-binding transcription factor activity, RNA polymerase II-specific"/>
    <property type="evidence" value="ECO:0007669"/>
    <property type="project" value="InterPro"/>
</dbReference>
<evidence type="ECO:0000256" key="3">
    <source>
        <dbReference type="ARBA" id="ARBA00022737"/>
    </source>
</evidence>
<dbReference type="PANTHER" id="PTHR40626">
    <property type="entry name" value="MIP31509P"/>
    <property type="match status" value="1"/>
</dbReference>
<dbReference type="InterPro" id="IPR001138">
    <property type="entry name" value="Zn2Cys6_DnaBD"/>
</dbReference>
<dbReference type="SUPFAM" id="SSF57667">
    <property type="entry name" value="beta-beta-alpha zinc fingers"/>
    <property type="match status" value="1"/>
</dbReference>
<accession>A0AAD6MYA4</accession>
<dbReference type="GO" id="GO:0005634">
    <property type="term" value="C:nucleus"/>
    <property type="evidence" value="ECO:0007669"/>
    <property type="project" value="UniProtKB-SubCell"/>
</dbReference>
<feature type="non-terminal residue" evidence="14">
    <location>
        <position position="713"/>
    </location>
</feature>
<evidence type="ECO:0000256" key="6">
    <source>
        <dbReference type="ARBA" id="ARBA00023015"/>
    </source>
</evidence>
<feature type="region of interest" description="Disordered" evidence="11">
    <location>
        <begin position="1"/>
        <end position="31"/>
    </location>
</feature>
<keyword evidence="4 10" id="KW-0863">Zinc-finger</keyword>
<evidence type="ECO:0000256" key="10">
    <source>
        <dbReference type="PROSITE-ProRule" id="PRU00042"/>
    </source>
</evidence>
<dbReference type="GO" id="GO:0008270">
    <property type="term" value="F:zinc ion binding"/>
    <property type="evidence" value="ECO:0007669"/>
    <property type="project" value="UniProtKB-KW"/>
</dbReference>
<keyword evidence="2" id="KW-0479">Metal-binding</keyword>
<dbReference type="InterPro" id="IPR051059">
    <property type="entry name" value="VerF-like"/>
</dbReference>
<dbReference type="PROSITE" id="PS00028">
    <property type="entry name" value="ZINC_FINGER_C2H2_1"/>
    <property type="match status" value="1"/>
</dbReference>
<evidence type="ECO:0000259" key="12">
    <source>
        <dbReference type="PROSITE" id="PS50048"/>
    </source>
</evidence>
<dbReference type="Pfam" id="PF00172">
    <property type="entry name" value="Zn_clus"/>
    <property type="match status" value="1"/>
</dbReference>
<feature type="compositionally biased region" description="Pro residues" evidence="11">
    <location>
        <begin position="1"/>
        <end position="28"/>
    </location>
</feature>
<name>A0AAD6MYA4_9EURO</name>
<reference evidence="14" key="1">
    <citation type="journal article" date="2023" name="IMA Fungus">
        <title>Comparative genomic study of the Penicillium genus elucidates a diverse pangenome and 15 lateral gene transfer events.</title>
        <authorList>
            <person name="Petersen C."/>
            <person name="Sorensen T."/>
            <person name="Nielsen M.R."/>
            <person name="Sondergaard T.E."/>
            <person name="Sorensen J.L."/>
            <person name="Fitzpatrick D.A."/>
            <person name="Frisvad J.C."/>
            <person name="Nielsen K.L."/>
        </authorList>
    </citation>
    <scope>NUCLEOTIDE SEQUENCE</scope>
    <source>
        <strain evidence="14">IBT 17514</strain>
    </source>
</reference>
<evidence type="ECO:0000313" key="14">
    <source>
        <dbReference type="EMBL" id="KAJ5732484.1"/>
    </source>
</evidence>
<dbReference type="Pfam" id="PF04082">
    <property type="entry name" value="Fungal_trans"/>
    <property type="match status" value="1"/>
</dbReference>
<comment type="subcellular location">
    <subcellularLocation>
        <location evidence="1">Nucleus</location>
    </subcellularLocation>
</comment>
<dbReference type="Pfam" id="PF00096">
    <property type="entry name" value="zf-C2H2"/>
    <property type="match status" value="1"/>
</dbReference>
<dbReference type="AlphaFoldDB" id="A0AAD6MYA4"/>
<dbReference type="SMART" id="SM00066">
    <property type="entry name" value="GAL4"/>
    <property type="match status" value="1"/>
</dbReference>
<evidence type="ECO:0000256" key="2">
    <source>
        <dbReference type="ARBA" id="ARBA00022723"/>
    </source>
</evidence>
<evidence type="ECO:0000256" key="8">
    <source>
        <dbReference type="ARBA" id="ARBA00023163"/>
    </source>
</evidence>
<organism evidence="14 15">
    <name type="scientific">Penicillium malachiteum</name>
    <dbReference type="NCBI Taxonomy" id="1324776"/>
    <lineage>
        <taxon>Eukaryota</taxon>
        <taxon>Fungi</taxon>
        <taxon>Dikarya</taxon>
        <taxon>Ascomycota</taxon>
        <taxon>Pezizomycotina</taxon>
        <taxon>Eurotiomycetes</taxon>
        <taxon>Eurotiomycetidae</taxon>
        <taxon>Eurotiales</taxon>
        <taxon>Aspergillaceae</taxon>
        <taxon>Penicillium</taxon>
    </lineage>
</organism>
<dbReference type="GO" id="GO:0000978">
    <property type="term" value="F:RNA polymerase II cis-regulatory region sequence-specific DNA binding"/>
    <property type="evidence" value="ECO:0007669"/>
    <property type="project" value="InterPro"/>
</dbReference>
<keyword evidence="8" id="KW-0804">Transcription</keyword>
<evidence type="ECO:0000256" key="1">
    <source>
        <dbReference type="ARBA" id="ARBA00004123"/>
    </source>
</evidence>
<evidence type="ECO:0000313" key="15">
    <source>
        <dbReference type="Proteomes" id="UP001215712"/>
    </source>
</evidence>
<comment type="caution">
    <text evidence="14">The sequence shown here is derived from an EMBL/GenBank/DDBJ whole genome shotgun (WGS) entry which is preliminary data.</text>
</comment>
<evidence type="ECO:0000256" key="5">
    <source>
        <dbReference type="ARBA" id="ARBA00022833"/>
    </source>
</evidence>
<evidence type="ECO:0000259" key="13">
    <source>
        <dbReference type="PROSITE" id="PS50157"/>
    </source>
</evidence>
<dbReference type="InterPro" id="IPR036864">
    <property type="entry name" value="Zn2-C6_fun-type_DNA-bd_sf"/>
</dbReference>
<dbReference type="PROSITE" id="PS50157">
    <property type="entry name" value="ZINC_FINGER_C2H2_2"/>
    <property type="match status" value="2"/>
</dbReference>
<keyword evidence="15" id="KW-1185">Reference proteome</keyword>
<keyword evidence="7" id="KW-0238">DNA-binding</keyword>
<keyword evidence="3" id="KW-0677">Repeat</keyword>
<dbReference type="PANTHER" id="PTHR40626:SF8">
    <property type="entry name" value="C2H2 FINGER DOMAIN TRANSCRIPTION FACTOR (EUROFUNG)-RELATED"/>
    <property type="match status" value="1"/>
</dbReference>
<dbReference type="CDD" id="cd12148">
    <property type="entry name" value="fungal_TF_MHR"/>
    <property type="match status" value="1"/>
</dbReference>
<dbReference type="Proteomes" id="UP001215712">
    <property type="component" value="Unassembled WGS sequence"/>
</dbReference>
<feature type="domain" description="C2H2-type" evidence="13">
    <location>
        <begin position="69"/>
        <end position="98"/>
    </location>
</feature>
<evidence type="ECO:0008006" key="16">
    <source>
        <dbReference type="Google" id="ProtNLM"/>
    </source>
</evidence>
<dbReference type="InterPro" id="IPR013087">
    <property type="entry name" value="Znf_C2H2_type"/>
</dbReference>
<evidence type="ECO:0000256" key="4">
    <source>
        <dbReference type="ARBA" id="ARBA00022771"/>
    </source>
</evidence>
<proteinExistence type="predicted"/>
<dbReference type="InterPro" id="IPR007219">
    <property type="entry name" value="XnlR_reg_dom"/>
</dbReference>
<reference evidence="14" key="2">
    <citation type="submission" date="2023-01" db="EMBL/GenBank/DDBJ databases">
        <authorList>
            <person name="Petersen C."/>
        </authorList>
    </citation>
    <scope>NUCLEOTIDE SEQUENCE</scope>
    <source>
        <strain evidence="14">IBT 17514</strain>
    </source>
</reference>
<dbReference type="EMBL" id="JAQJAN010000004">
    <property type="protein sequence ID" value="KAJ5732484.1"/>
    <property type="molecule type" value="Genomic_DNA"/>
</dbReference>
<feature type="domain" description="Zn(2)-C6 fungal-type" evidence="12">
    <location>
        <begin position="111"/>
        <end position="138"/>
    </location>
</feature>
<dbReference type="GO" id="GO:0000785">
    <property type="term" value="C:chromatin"/>
    <property type="evidence" value="ECO:0007669"/>
    <property type="project" value="TreeGrafter"/>
</dbReference>
<evidence type="ECO:0000256" key="7">
    <source>
        <dbReference type="ARBA" id="ARBA00023125"/>
    </source>
</evidence>
<evidence type="ECO:0000256" key="11">
    <source>
        <dbReference type="SAM" id="MobiDB-lite"/>
    </source>
</evidence>
<dbReference type="Gene3D" id="3.30.160.60">
    <property type="entry name" value="Classic Zinc Finger"/>
    <property type="match status" value="2"/>
</dbReference>
<dbReference type="GO" id="GO:0006351">
    <property type="term" value="P:DNA-templated transcription"/>
    <property type="evidence" value="ECO:0007669"/>
    <property type="project" value="InterPro"/>
</dbReference>
<dbReference type="PROSITE" id="PS50048">
    <property type="entry name" value="ZN2_CY6_FUNGAL_2"/>
    <property type="match status" value="1"/>
</dbReference>
<dbReference type="CDD" id="cd00067">
    <property type="entry name" value="GAL4"/>
    <property type="match status" value="1"/>
</dbReference>
<protein>
    <recommendedName>
        <fullName evidence="16">C2H2 finger domain protein</fullName>
    </recommendedName>
</protein>
<keyword evidence="9" id="KW-0539">Nucleus</keyword>
<keyword evidence="5" id="KW-0862">Zinc</keyword>
<dbReference type="InterPro" id="IPR036236">
    <property type="entry name" value="Znf_C2H2_sf"/>
</dbReference>
<evidence type="ECO:0000256" key="9">
    <source>
        <dbReference type="ARBA" id="ARBA00023242"/>
    </source>
</evidence>
<dbReference type="Gene3D" id="4.10.240.10">
    <property type="entry name" value="Zn(2)-C6 fungal-type DNA-binding domain"/>
    <property type="match status" value="1"/>
</dbReference>
<keyword evidence="6" id="KW-0805">Transcription regulation</keyword>
<gene>
    <name evidence="14" type="ORF">N7493_003965</name>
</gene>